<name>A0A7G2ISJ4_CITFR</name>
<comment type="caution">
    <text evidence="1">The sequence shown here is derived from an EMBL/GenBank/DDBJ whole genome shotgun (WGS) entry which is preliminary data.</text>
</comment>
<accession>A0A7G2ISJ4</accession>
<dbReference type="Proteomes" id="UP000019194">
    <property type="component" value="Unassembled WGS sequence"/>
</dbReference>
<evidence type="ECO:0000313" key="1">
    <source>
        <dbReference type="EMBL" id="CDL40117.1"/>
    </source>
</evidence>
<organism evidence="1 2">
    <name type="scientific">Citrobacter freundii</name>
    <dbReference type="NCBI Taxonomy" id="546"/>
    <lineage>
        <taxon>Bacteria</taxon>
        <taxon>Pseudomonadati</taxon>
        <taxon>Pseudomonadota</taxon>
        <taxon>Gammaproteobacteria</taxon>
        <taxon>Enterobacterales</taxon>
        <taxon>Enterobacteriaceae</taxon>
        <taxon>Citrobacter</taxon>
        <taxon>Citrobacter freundii complex</taxon>
    </lineage>
</organism>
<evidence type="ECO:0000313" key="2">
    <source>
        <dbReference type="Proteomes" id="UP000019194"/>
    </source>
</evidence>
<protein>
    <submittedName>
        <fullName evidence="1">Uncharacterized protein</fullName>
    </submittedName>
</protein>
<reference evidence="1 2" key="1">
    <citation type="submission" date="2013-10" db="EMBL/GenBank/DDBJ databases">
        <title>Antibiotic resistance diversity of beta-lactamase producers in the General Hospital Vienna.</title>
        <authorList>
            <person name="Barisic I."/>
            <person name="Mitteregger D."/>
            <person name="Hirschl A.M."/>
            <person name="Noehammer C."/>
            <person name="Wiesinger-Mayr H."/>
        </authorList>
    </citation>
    <scope>NUCLEOTIDE SEQUENCE [LARGE SCALE GENOMIC DNA]</scope>
    <source>
        <strain evidence="1 2">ISC11</strain>
    </source>
</reference>
<dbReference type="AlphaFoldDB" id="A0A7G2ISJ4"/>
<sequence>MVALHRHKARLETLAVADTEKSAHAFRDMAEITAAYYLHFRR</sequence>
<proteinExistence type="predicted"/>
<dbReference type="EMBL" id="CBWP010000068">
    <property type="protein sequence ID" value="CDL40117.1"/>
    <property type="molecule type" value="Genomic_DNA"/>
</dbReference>